<reference evidence="2" key="1">
    <citation type="submission" date="2022-11" db="UniProtKB">
        <authorList>
            <consortium name="WormBaseParasite"/>
        </authorList>
    </citation>
    <scope>IDENTIFICATION</scope>
</reference>
<evidence type="ECO:0000313" key="1">
    <source>
        <dbReference type="Proteomes" id="UP000887577"/>
    </source>
</evidence>
<dbReference type="Proteomes" id="UP000887577">
    <property type="component" value="Unplaced"/>
</dbReference>
<dbReference type="AlphaFoldDB" id="A0A914XYL0"/>
<name>A0A914XYL0_9BILA</name>
<accession>A0A914XYL0</accession>
<protein>
    <submittedName>
        <fullName evidence="2">Uncharacterized protein</fullName>
    </submittedName>
</protein>
<organism evidence="1 2">
    <name type="scientific">Panagrolaimus superbus</name>
    <dbReference type="NCBI Taxonomy" id="310955"/>
    <lineage>
        <taxon>Eukaryota</taxon>
        <taxon>Metazoa</taxon>
        <taxon>Ecdysozoa</taxon>
        <taxon>Nematoda</taxon>
        <taxon>Chromadorea</taxon>
        <taxon>Rhabditida</taxon>
        <taxon>Tylenchina</taxon>
        <taxon>Panagrolaimomorpha</taxon>
        <taxon>Panagrolaimoidea</taxon>
        <taxon>Panagrolaimidae</taxon>
        <taxon>Panagrolaimus</taxon>
    </lineage>
</organism>
<dbReference type="WBParaSite" id="PSU_v2.g12297.t1">
    <property type="protein sequence ID" value="PSU_v2.g12297.t1"/>
    <property type="gene ID" value="PSU_v2.g12297"/>
</dbReference>
<proteinExistence type="predicted"/>
<evidence type="ECO:0000313" key="2">
    <source>
        <dbReference type="WBParaSite" id="PSU_v2.g12297.t1"/>
    </source>
</evidence>
<keyword evidence="1" id="KW-1185">Reference proteome</keyword>
<sequence length="109" mass="12959">MLDTVEHKTKIELFTLDLMVSSPFFDIIVLWKFMKDNAKNPPWTKKHYSGTTPAWFEINLKNANSETNFSRNGNTLFGYYRFAFSSHPYIIPHYDENEFFKNNVIQRLV</sequence>